<feature type="repeat" description="TPR" evidence="3">
    <location>
        <begin position="182"/>
        <end position="215"/>
    </location>
</feature>
<dbReference type="PANTHER" id="PTHR44943:SF8">
    <property type="entry name" value="TPR REPEAT-CONTAINING PROTEIN MJ0263"/>
    <property type="match status" value="1"/>
</dbReference>
<evidence type="ECO:0000256" key="2">
    <source>
        <dbReference type="ARBA" id="ARBA00022803"/>
    </source>
</evidence>
<keyword evidence="2 3" id="KW-0802">TPR repeat</keyword>
<dbReference type="Pfam" id="PF14559">
    <property type="entry name" value="TPR_19"/>
    <property type="match status" value="1"/>
</dbReference>
<dbReference type="InterPro" id="IPR019734">
    <property type="entry name" value="TPR_rpt"/>
</dbReference>
<dbReference type="Proteomes" id="UP000666369">
    <property type="component" value="Unassembled WGS sequence"/>
</dbReference>
<protein>
    <submittedName>
        <fullName evidence="4">Tetratricopeptide repeat protein</fullName>
    </submittedName>
</protein>
<evidence type="ECO:0000313" key="5">
    <source>
        <dbReference type="Proteomes" id="UP000666369"/>
    </source>
</evidence>
<dbReference type="PROSITE" id="PS50293">
    <property type="entry name" value="TPR_REGION"/>
    <property type="match status" value="2"/>
</dbReference>
<dbReference type="PROSITE" id="PS50005">
    <property type="entry name" value="TPR"/>
    <property type="match status" value="4"/>
</dbReference>
<sequence>MASPSLGAEQIAAKLAQAVALHQRGELSQAAVLYMEIVRADAAHFDALHLLGVYALQVGDLPSAHNFVTRALEIDPHHVQAHVHLSAILQERGQIKEALAAVERALELDPDSVQALSNCAGLLSARLKRSAQALPLLERALLLDPGHAEAWNNMGYALIDLRRYDEALPCLARALQLKPVHALALYNQGNALQLLNRTDEAMRSYDAALALTPQMVDAQFGQAACRLLAGDLQRGFAQYEWRWRKPGYQGVQEALAQPLWLGETPLRGKTLLVHREQGLGDTLHMCRYARLLAAQGARVILRVQAPLKALLSGVAGVHRVIDDTEALPAFDLHIPLLSLPLALGTRLDTIPAEVPYLAADPARCAAWRERLGPGSRPRVGLAWAGNPKHENDAARSIPLTRFQRLLTPEFEFIALQRDLGAVDGLLLQQLPALRGFAGQQTDFAETAALVAQLDLVICVDTAIAHLAGAMGKPVWLLLPFAPDWRWMLERDDSPWYPSMRLFRQRREGDWDEVLERVAAALPDFTGV</sequence>
<comment type="caution">
    <text evidence="4">The sequence shown here is derived from an EMBL/GenBank/DDBJ whole genome shotgun (WGS) entry which is preliminary data.</text>
</comment>
<name>A0ABX0FR21_9BURK</name>
<feature type="repeat" description="TPR" evidence="3">
    <location>
        <begin position="148"/>
        <end position="181"/>
    </location>
</feature>
<proteinExistence type="predicted"/>
<keyword evidence="5" id="KW-1185">Reference proteome</keyword>
<dbReference type="InterPro" id="IPR011990">
    <property type="entry name" value="TPR-like_helical_dom_sf"/>
</dbReference>
<dbReference type="Pfam" id="PF01075">
    <property type="entry name" value="Glyco_transf_9"/>
    <property type="match status" value="1"/>
</dbReference>
<dbReference type="Gene3D" id="1.25.40.10">
    <property type="entry name" value="Tetratricopeptide repeat domain"/>
    <property type="match status" value="3"/>
</dbReference>
<reference evidence="5" key="1">
    <citation type="submission" date="2023-07" db="EMBL/GenBank/DDBJ databases">
        <title>Duganella aceri sp. nov., isolated from tree sap.</title>
        <authorList>
            <person name="Kim I.S."/>
        </authorList>
    </citation>
    <scope>NUCLEOTIDE SEQUENCE [LARGE SCALE GENOMIC DNA]</scope>
    <source>
        <strain evidence="5">SAP-35</strain>
    </source>
</reference>
<evidence type="ECO:0000256" key="3">
    <source>
        <dbReference type="PROSITE-ProRule" id="PRU00339"/>
    </source>
</evidence>
<dbReference type="PANTHER" id="PTHR44943">
    <property type="entry name" value="CELLULOSE SYNTHASE OPERON PROTEIN C"/>
    <property type="match status" value="1"/>
</dbReference>
<accession>A0ABX0FR21</accession>
<dbReference type="EMBL" id="JAADJT010000010">
    <property type="protein sequence ID" value="NGZ86933.1"/>
    <property type="molecule type" value="Genomic_DNA"/>
</dbReference>
<gene>
    <name evidence="4" type="ORF">GW587_22045</name>
</gene>
<evidence type="ECO:0000313" key="4">
    <source>
        <dbReference type="EMBL" id="NGZ86933.1"/>
    </source>
</evidence>
<dbReference type="InterPro" id="IPR051685">
    <property type="entry name" value="Ycf3/AcsC/BcsC/TPR_MFPF"/>
</dbReference>
<evidence type="ECO:0000256" key="1">
    <source>
        <dbReference type="ARBA" id="ARBA00022737"/>
    </source>
</evidence>
<dbReference type="Pfam" id="PF13432">
    <property type="entry name" value="TPR_16"/>
    <property type="match status" value="1"/>
</dbReference>
<dbReference type="SMART" id="SM00028">
    <property type="entry name" value="TPR"/>
    <property type="match status" value="6"/>
</dbReference>
<dbReference type="RefSeq" id="WP_166106764.1">
    <property type="nucleotide sequence ID" value="NZ_JAADJT010000010.1"/>
</dbReference>
<feature type="repeat" description="TPR" evidence="3">
    <location>
        <begin position="45"/>
        <end position="78"/>
    </location>
</feature>
<keyword evidence="1" id="KW-0677">Repeat</keyword>
<organism evidence="4 5">
    <name type="scientific">Duganella aceris</name>
    <dbReference type="NCBI Taxonomy" id="2703883"/>
    <lineage>
        <taxon>Bacteria</taxon>
        <taxon>Pseudomonadati</taxon>
        <taxon>Pseudomonadota</taxon>
        <taxon>Betaproteobacteria</taxon>
        <taxon>Burkholderiales</taxon>
        <taxon>Oxalobacteraceae</taxon>
        <taxon>Telluria group</taxon>
        <taxon>Duganella</taxon>
    </lineage>
</organism>
<dbReference type="Gene3D" id="3.40.50.2000">
    <property type="entry name" value="Glycogen Phosphorylase B"/>
    <property type="match status" value="1"/>
</dbReference>
<dbReference type="InterPro" id="IPR002201">
    <property type="entry name" value="Glyco_trans_9"/>
</dbReference>
<feature type="repeat" description="TPR" evidence="3">
    <location>
        <begin position="79"/>
        <end position="112"/>
    </location>
</feature>
<dbReference type="SUPFAM" id="SSF53756">
    <property type="entry name" value="UDP-Glycosyltransferase/glycogen phosphorylase"/>
    <property type="match status" value="1"/>
</dbReference>
<dbReference type="SUPFAM" id="SSF48452">
    <property type="entry name" value="TPR-like"/>
    <property type="match status" value="1"/>
</dbReference>